<keyword evidence="7" id="KW-0963">Cytoplasm</keyword>
<dbReference type="EC" id="3.1.-.-" evidence="7"/>
<dbReference type="OrthoDB" id="9811984at2"/>
<evidence type="ECO:0000313" key="9">
    <source>
        <dbReference type="Proteomes" id="UP000245533"/>
    </source>
</evidence>
<keyword evidence="6 7" id="KW-0862">Zinc</keyword>
<organism evidence="8 9">
    <name type="scientific">Rhodohalobacter mucosus</name>
    <dbReference type="NCBI Taxonomy" id="2079485"/>
    <lineage>
        <taxon>Bacteria</taxon>
        <taxon>Pseudomonadati</taxon>
        <taxon>Balneolota</taxon>
        <taxon>Balneolia</taxon>
        <taxon>Balneolales</taxon>
        <taxon>Balneolaceae</taxon>
        <taxon>Rhodohalobacter</taxon>
    </lineage>
</organism>
<comment type="cofactor">
    <cofactor evidence="7">
        <name>Zn(2+)</name>
        <dbReference type="ChEBI" id="CHEBI:29105"/>
    </cofactor>
    <text evidence="7">Binds 1 zinc ion.</text>
</comment>
<keyword evidence="2 7" id="KW-0540">Nuclease</keyword>
<dbReference type="GO" id="GO:0008270">
    <property type="term" value="F:zinc ion binding"/>
    <property type="evidence" value="ECO:0007669"/>
    <property type="project" value="UniProtKB-UniRule"/>
</dbReference>
<protein>
    <recommendedName>
        <fullName evidence="7">Endoribonuclease YbeY</fullName>
        <ecNumber evidence="7">3.1.-.-</ecNumber>
    </recommendedName>
</protein>
<feature type="binding site" evidence="7">
    <location>
        <position position="95"/>
    </location>
    <ligand>
        <name>Zn(2+)</name>
        <dbReference type="ChEBI" id="CHEBI:29105"/>
        <note>catalytic</note>
    </ligand>
</feature>
<dbReference type="GO" id="GO:0004222">
    <property type="term" value="F:metalloendopeptidase activity"/>
    <property type="evidence" value="ECO:0007669"/>
    <property type="project" value="InterPro"/>
</dbReference>
<dbReference type="EMBL" id="QGGB01000005">
    <property type="protein sequence ID" value="PWN07172.1"/>
    <property type="molecule type" value="Genomic_DNA"/>
</dbReference>
<accession>A0A316TX36</accession>
<dbReference type="Pfam" id="PF02130">
    <property type="entry name" value="YbeY"/>
    <property type="match status" value="1"/>
</dbReference>
<keyword evidence="3 7" id="KW-0479">Metal-binding</keyword>
<dbReference type="GO" id="GO:0004521">
    <property type="term" value="F:RNA endonuclease activity"/>
    <property type="evidence" value="ECO:0007669"/>
    <property type="project" value="UniProtKB-UniRule"/>
</dbReference>
<dbReference type="PANTHER" id="PTHR46986">
    <property type="entry name" value="ENDORIBONUCLEASE YBEY, CHLOROPLASTIC"/>
    <property type="match status" value="1"/>
</dbReference>
<keyword evidence="5 7" id="KW-0378">Hydrolase</keyword>
<dbReference type="InterPro" id="IPR002036">
    <property type="entry name" value="YbeY"/>
</dbReference>
<keyword evidence="7" id="KW-0698">rRNA processing</keyword>
<dbReference type="GO" id="GO:0006364">
    <property type="term" value="P:rRNA processing"/>
    <property type="evidence" value="ECO:0007669"/>
    <property type="project" value="UniProtKB-UniRule"/>
</dbReference>
<feature type="binding site" evidence="7">
    <location>
        <position position="89"/>
    </location>
    <ligand>
        <name>Zn(2+)</name>
        <dbReference type="ChEBI" id="CHEBI:29105"/>
        <note>catalytic</note>
    </ligand>
</feature>
<comment type="subcellular location">
    <subcellularLocation>
        <location evidence="7">Cytoplasm</location>
    </subcellularLocation>
</comment>
<evidence type="ECO:0000256" key="5">
    <source>
        <dbReference type="ARBA" id="ARBA00022801"/>
    </source>
</evidence>
<dbReference type="AlphaFoldDB" id="A0A316TX36"/>
<dbReference type="InterPro" id="IPR023091">
    <property type="entry name" value="MetalPrtase_cat_dom_sf_prd"/>
</dbReference>
<keyword evidence="4 7" id="KW-0255">Endonuclease</keyword>
<comment type="function">
    <text evidence="7">Single strand-specific metallo-endoribonuclease involved in late-stage 70S ribosome quality control and in maturation of the 3' terminus of the 16S rRNA.</text>
</comment>
<gene>
    <name evidence="7 8" type="primary">ybeY</name>
    <name evidence="8" type="ORF">DDZ15_07445</name>
</gene>
<sequence length="119" mass="14044">MQIVETHEKIRFRSIELVYVDEKEILRINREYLDHDYITDIITFSYDESSENLEGTIFCCAPRILEQSIEFGTDTADEFLRVFVHGLIHLAGYNDKTDAEKSTMTRLENRYLELLENDS</sequence>
<name>A0A316TX36_9BACT</name>
<evidence type="ECO:0000256" key="4">
    <source>
        <dbReference type="ARBA" id="ARBA00022759"/>
    </source>
</evidence>
<comment type="caution">
    <text evidence="8">The sequence shown here is derived from an EMBL/GenBank/DDBJ whole genome shotgun (WGS) entry which is preliminary data.</text>
</comment>
<evidence type="ECO:0000256" key="1">
    <source>
        <dbReference type="ARBA" id="ARBA00010875"/>
    </source>
</evidence>
<reference evidence="8 9" key="1">
    <citation type="submission" date="2018-05" db="EMBL/GenBank/DDBJ databases">
        <title>Rhodohalobacter halophilus gen. nov., sp. nov., a moderately halophilic member of the family Balneolaceae.</title>
        <authorList>
            <person name="Liu Z.-W."/>
        </authorList>
    </citation>
    <scope>NUCLEOTIDE SEQUENCE [LARGE SCALE GENOMIC DNA]</scope>
    <source>
        <strain evidence="8 9">8A47</strain>
    </source>
</reference>
<evidence type="ECO:0000313" key="8">
    <source>
        <dbReference type="EMBL" id="PWN07172.1"/>
    </source>
</evidence>
<keyword evidence="7" id="KW-0690">Ribosome biogenesis</keyword>
<keyword evidence="9" id="KW-1185">Reference proteome</keyword>
<dbReference type="GO" id="GO:0005737">
    <property type="term" value="C:cytoplasm"/>
    <property type="evidence" value="ECO:0007669"/>
    <property type="project" value="UniProtKB-SubCell"/>
</dbReference>
<evidence type="ECO:0000256" key="7">
    <source>
        <dbReference type="HAMAP-Rule" id="MF_00009"/>
    </source>
</evidence>
<feature type="binding site" evidence="7">
    <location>
        <position position="85"/>
    </location>
    <ligand>
        <name>Zn(2+)</name>
        <dbReference type="ChEBI" id="CHEBI:29105"/>
        <note>catalytic</note>
    </ligand>
</feature>
<dbReference type="Proteomes" id="UP000245533">
    <property type="component" value="Unassembled WGS sequence"/>
</dbReference>
<dbReference type="NCBIfam" id="TIGR00043">
    <property type="entry name" value="rRNA maturation RNase YbeY"/>
    <property type="match status" value="1"/>
</dbReference>
<evidence type="ECO:0000256" key="2">
    <source>
        <dbReference type="ARBA" id="ARBA00022722"/>
    </source>
</evidence>
<evidence type="ECO:0000256" key="6">
    <source>
        <dbReference type="ARBA" id="ARBA00022833"/>
    </source>
</evidence>
<dbReference type="HAMAP" id="MF_00009">
    <property type="entry name" value="Endoribonucl_YbeY"/>
    <property type="match status" value="1"/>
</dbReference>
<dbReference type="Gene3D" id="3.40.390.30">
    <property type="entry name" value="Metalloproteases ('zincins'), catalytic domain"/>
    <property type="match status" value="1"/>
</dbReference>
<dbReference type="SUPFAM" id="SSF55486">
    <property type="entry name" value="Metalloproteases ('zincins'), catalytic domain"/>
    <property type="match status" value="1"/>
</dbReference>
<comment type="similarity">
    <text evidence="1 7">Belongs to the endoribonuclease YbeY family.</text>
</comment>
<dbReference type="PANTHER" id="PTHR46986:SF1">
    <property type="entry name" value="ENDORIBONUCLEASE YBEY, CHLOROPLASTIC"/>
    <property type="match status" value="1"/>
</dbReference>
<proteinExistence type="inferred from homology"/>
<evidence type="ECO:0000256" key="3">
    <source>
        <dbReference type="ARBA" id="ARBA00022723"/>
    </source>
</evidence>